<dbReference type="Pfam" id="PF09650">
    <property type="entry name" value="PHA_gran_rgn"/>
    <property type="match status" value="1"/>
</dbReference>
<organism evidence="1 2">
    <name type="scientific">Sphingomonas melonis</name>
    <dbReference type="NCBI Taxonomy" id="152682"/>
    <lineage>
        <taxon>Bacteria</taxon>
        <taxon>Pseudomonadati</taxon>
        <taxon>Pseudomonadota</taxon>
        <taxon>Alphaproteobacteria</taxon>
        <taxon>Sphingomonadales</taxon>
        <taxon>Sphingomonadaceae</taxon>
        <taxon>Sphingomonas</taxon>
    </lineage>
</organism>
<evidence type="ECO:0008006" key="3">
    <source>
        <dbReference type="Google" id="ProtNLM"/>
    </source>
</evidence>
<dbReference type="PATRIC" id="fig|1549858.7.peg.2516"/>
<reference evidence="1 2" key="1">
    <citation type="submission" date="2015-01" db="EMBL/GenBank/DDBJ databases">
        <title>Genome of Sphingomonas taxi strain 30a.</title>
        <authorList>
            <person name="Eevers N."/>
            <person name="Van Hamme J."/>
            <person name="Bottos E."/>
            <person name="Weyens N."/>
            <person name="Vangronsveld J."/>
        </authorList>
    </citation>
    <scope>NUCLEOTIDE SEQUENCE [LARGE SCALE GENOMIC DNA]</scope>
    <source>
        <strain evidence="1 2">30a</strain>
    </source>
</reference>
<dbReference type="InterPro" id="IPR013433">
    <property type="entry name" value="PHA_gran_rgn"/>
</dbReference>
<evidence type="ECO:0000313" key="1">
    <source>
        <dbReference type="EMBL" id="KIU28022.1"/>
    </source>
</evidence>
<proteinExistence type="predicted"/>
<protein>
    <recommendedName>
        <fullName evidence="3">Polyhydroxyalkanoic acid system protein</fullName>
    </recommendedName>
</protein>
<dbReference type="EMBL" id="JXTP01000036">
    <property type="protein sequence ID" value="KIU28022.1"/>
    <property type="molecule type" value="Genomic_DNA"/>
</dbReference>
<dbReference type="RefSeq" id="WP_017979649.1">
    <property type="nucleotide sequence ID" value="NZ_CP023705.1"/>
</dbReference>
<gene>
    <name evidence="1" type="ORF">SR41_09365</name>
</gene>
<comment type="caution">
    <text evidence="1">The sequence shown here is derived from an EMBL/GenBank/DDBJ whole genome shotgun (WGS) entry which is preliminary data.</text>
</comment>
<accession>A0A0D1MBU0</accession>
<dbReference type="Proteomes" id="UP000033203">
    <property type="component" value="Unassembled WGS sequence"/>
</dbReference>
<evidence type="ECO:0000313" key="2">
    <source>
        <dbReference type="Proteomes" id="UP000033203"/>
    </source>
</evidence>
<sequence>MTAPIEINIPHQLGKQGVRDRLDGGIGKIGRLIPGGAQVDHRWEGDTMHFTVGAMGQQIGCRATVSDSNVHAIVDLPGFLGLFAGKIRDVIQQEAPKLLK</sequence>
<name>A0A0D1MBU0_9SPHN</name>
<dbReference type="AlphaFoldDB" id="A0A0D1MBU0"/>
<dbReference type="GeneID" id="93797813"/>